<keyword evidence="2" id="KW-1185">Reference proteome</keyword>
<dbReference type="Proteomes" id="UP000316621">
    <property type="component" value="Chromosome 1"/>
</dbReference>
<evidence type="ECO:0000313" key="2">
    <source>
        <dbReference type="Proteomes" id="UP000316621"/>
    </source>
</evidence>
<dbReference type="GO" id="GO:0004364">
    <property type="term" value="F:glutathione transferase activity"/>
    <property type="evidence" value="ECO:0007669"/>
    <property type="project" value="InterPro"/>
</dbReference>
<dbReference type="EMBL" id="CM010715">
    <property type="protein sequence ID" value="RZC47591.1"/>
    <property type="molecule type" value="Genomic_DNA"/>
</dbReference>
<sequence>MMFVVLLRDYAVADLSLIHVLETPDGPVFESNAIARYGEAPLFFKHLRDDCFANIYILFVPSGLTYLQIHSCYKLKEAAIAGLKRALAALDSYLASNTDLVGHCVTLAGIIMT</sequence>
<dbReference type="InterPro" id="IPR044628">
    <property type="entry name" value="EF-1-gamma_plant"/>
</dbReference>
<proteinExistence type="predicted"/>
<dbReference type="AlphaFoldDB" id="A0A4Y7IIR3"/>
<reference evidence="1 2" key="1">
    <citation type="journal article" date="2018" name="Science">
        <title>The opium poppy genome and morphinan production.</title>
        <authorList>
            <person name="Guo L."/>
            <person name="Winzer T."/>
            <person name="Yang X."/>
            <person name="Li Y."/>
            <person name="Ning Z."/>
            <person name="He Z."/>
            <person name="Teodor R."/>
            <person name="Lu Y."/>
            <person name="Bowser T.A."/>
            <person name="Graham I.A."/>
            <person name="Ye K."/>
        </authorList>
    </citation>
    <scope>NUCLEOTIDE SEQUENCE [LARGE SCALE GENOMIC DNA]</scope>
    <source>
        <strain evidence="2">cv. HN1</strain>
        <tissue evidence="1">Leaves</tissue>
    </source>
</reference>
<dbReference type="PANTHER" id="PTHR44372:SF1">
    <property type="entry name" value="ELONGATION FACTOR 1-GAMMA 3"/>
    <property type="match status" value="1"/>
</dbReference>
<evidence type="ECO:0000313" key="1">
    <source>
        <dbReference type="EMBL" id="RZC47591.1"/>
    </source>
</evidence>
<dbReference type="PANTHER" id="PTHR44372">
    <property type="entry name" value="ELONGATION FACTOR 1-GAMMA 1-RELATED"/>
    <property type="match status" value="1"/>
</dbReference>
<dbReference type="STRING" id="3469.A0A4Y7IIR3"/>
<accession>A0A4Y7IIR3</accession>
<protein>
    <submittedName>
        <fullName evidence="1">Uncharacterized protein</fullName>
    </submittedName>
</protein>
<name>A0A4Y7IIR3_PAPSO</name>
<dbReference type="Gramene" id="RZC47591">
    <property type="protein sequence ID" value="RZC47591"/>
    <property type="gene ID" value="C5167_040541"/>
</dbReference>
<organism evidence="1 2">
    <name type="scientific">Papaver somniferum</name>
    <name type="common">Opium poppy</name>
    <dbReference type="NCBI Taxonomy" id="3469"/>
    <lineage>
        <taxon>Eukaryota</taxon>
        <taxon>Viridiplantae</taxon>
        <taxon>Streptophyta</taxon>
        <taxon>Embryophyta</taxon>
        <taxon>Tracheophyta</taxon>
        <taxon>Spermatophyta</taxon>
        <taxon>Magnoliopsida</taxon>
        <taxon>Ranunculales</taxon>
        <taxon>Papaveraceae</taxon>
        <taxon>Papaveroideae</taxon>
        <taxon>Papaver</taxon>
    </lineage>
</organism>
<gene>
    <name evidence="1" type="ORF">C5167_040541</name>
</gene>